<evidence type="ECO:0000313" key="1">
    <source>
        <dbReference type="EMBL" id="MPC49557.1"/>
    </source>
</evidence>
<evidence type="ECO:0000313" key="2">
    <source>
        <dbReference type="Proteomes" id="UP000324222"/>
    </source>
</evidence>
<organism evidence="1 2">
    <name type="scientific">Portunus trituberculatus</name>
    <name type="common">Swimming crab</name>
    <name type="synonym">Neptunus trituberculatus</name>
    <dbReference type="NCBI Taxonomy" id="210409"/>
    <lineage>
        <taxon>Eukaryota</taxon>
        <taxon>Metazoa</taxon>
        <taxon>Ecdysozoa</taxon>
        <taxon>Arthropoda</taxon>
        <taxon>Crustacea</taxon>
        <taxon>Multicrustacea</taxon>
        <taxon>Malacostraca</taxon>
        <taxon>Eumalacostraca</taxon>
        <taxon>Eucarida</taxon>
        <taxon>Decapoda</taxon>
        <taxon>Pleocyemata</taxon>
        <taxon>Brachyura</taxon>
        <taxon>Eubrachyura</taxon>
        <taxon>Portunoidea</taxon>
        <taxon>Portunidae</taxon>
        <taxon>Portuninae</taxon>
        <taxon>Portunus</taxon>
    </lineage>
</organism>
<protein>
    <submittedName>
        <fullName evidence="1">Uncharacterized protein</fullName>
    </submittedName>
</protein>
<proteinExistence type="predicted"/>
<accession>A0A5B7FVY4</accession>
<gene>
    <name evidence="1" type="ORF">E2C01_043365</name>
</gene>
<dbReference type="AlphaFoldDB" id="A0A5B7FVY4"/>
<reference evidence="1 2" key="1">
    <citation type="submission" date="2019-05" db="EMBL/GenBank/DDBJ databases">
        <title>Another draft genome of Portunus trituberculatus and its Hox gene families provides insights of decapod evolution.</title>
        <authorList>
            <person name="Jeong J.-H."/>
            <person name="Song I."/>
            <person name="Kim S."/>
            <person name="Choi T."/>
            <person name="Kim D."/>
            <person name="Ryu S."/>
            <person name="Kim W."/>
        </authorList>
    </citation>
    <scope>NUCLEOTIDE SEQUENCE [LARGE SCALE GENOMIC DNA]</scope>
    <source>
        <tissue evidence="1">Muscle</tissue>
    </source>
</reference>
<dbReference type="EMBL" id="VSRR010008951">
    <property type="protein sequence ID" value="MPC49557.1"/>
    <property type="molecule type" value="Genomic_DNA"/>
</dbReference>
<comment type="caution">
    <text evidence="1">The sequence shown here is derived from an EMBL/GenBank/DDBJ whole genome shotgun (WGS) entry which is preliminary data.</text>
</comment>
<sequence length="152" mass="17486">MAWCSVQHYKIGKMAWRGLQHCKVGRMAWCGVQHCKIGKMAWRGVQHCKVGRMAWRGIHHCKSYKRGEGRCPPGTFIYRVRCQHVADMLPTRPETSLTGYFSLNGYMFTINTTLQTDYKTVVHSLRDNRTDGHRLSARLSELVGRRSSLQSS</sequence>
<dbReference type="Proteomes" id="UP000324222">
    <property type="component" value="Unassembled WGS sequence"/>
</dbReference>
<keyword evidence="2" id="KW-1185">Reference proteome</keyword>
<name>A0A5B7FVY4_PORTR</name>